<keyword evidence="2" id="KW-1185">Reference proteome</keyword>
<protein>
    <submittedName>
        <fullName evidence="1">Uncharacterized protein</fullName>
    </submittedName>
</protein>
<gene>
    <name evidence="1" type="ORF">BST63_35420</name>
</gene>
<sequence>MFLLHGLDKPLVVENGQQVVNRLVAVPWARLDIASQDGLGFLYRSGYAILMPVLHSLMENTPSGTPRSFAKLLE</sequence>
<name>A0ABX3WSS6_9BRAD</name>
<evidence type="ECO:0000313" key="1">
    <source>
        <dbReference type="EMBL" id="OSJ21026.1"/>
    </source>
</evidence>
<dbReference type="EMBL" id="NAFK01000177">
    <property type="protein sequence ID" value="OSJ21026.1"/>
    <property type="molecule type" value="Genomic_DNA"/>
</dbReference>
<evidence type="ECO:0000313" key="2">
    <source>
        <dbReference type="Proteomes" id="UP000193884"/>
    </source>
</evidence>
<organism evidence="1 2">
    <name type="scientific">Bradyrhizobium canariense</name>
    <dbReference type="NCBI Taxonomy" id="255045"/>
    <lineage>
        <taxon>Bacteria</taxon>
        <taxon>Pseudomonadati</taxon>
        <taxon>Pseudomonadota</taxon>
        <taxon>Alphaproteobacteria</taxon>
        <taxon>Hyphomicrobiales</taxon>
        <taxon>Nitrobacteraceae</taxon>
        <taxon>Bradyrhizobium</taxon>
    </lineage>
</organism>
<proteinExistence type="predicted"/>
<accession>A0ABX3WSS6</accession>
<reference evidence="1 2" key="1">
    <citation type="submission" date="2017-03" db="EMBL/GenBank/DDBJ databases">
        <title>Whole genome sequences of fourteen strains of Bradyrhizobium canariense and one strain of Bradyrhizobium japonicum isolated from Lupinus (Papilionoideae: Genisteae) species in Algeria.</title>
        <authorList>
            <person name="Crovadore J."/>
            <person name="Chekireb D."/>
            <person name="Brachmann A."/>
            <person name="Chablais R."/>
            <person name="Cochard B."/>
            <person name="Lefort F."/>
        </authorList>
    </citation>
    <scope>NUCLEOTIDE SEQUENCE [LARGE SCALE GENOMIC DNA]</scope>
    <source>
        <strain evidence="1 2">UBMAN05</strain>
    </source>
</reference>
<comment type="caution">
    <text evidence="1">The sequence shown here is derived from an EMBL/GenBank/DDBJ whole genome shotgun (WGS) entry which is preliminary data.</text>
</comment>
<dbReference type="Proteomes" id="UP000193884">
    <property type="component" value="Unassembled WGS sequence"/>
</dbReference>